<evidence type="ECO:0000256" key="3">
    <source>
        <dbReference type="ARBA" id="ARBA00022516"/>
    </source>
</evidence>
<evidence type="ECO:0000256" key="15">
    <source>
        <dbReference type="ARBA" id="ARBA00052632"/>
    </source>
</evidence>
<feature type="domain" description="Tyrosine-protein phosphatase" evidence="18">
    <location>
        <begin position="28"/>
        <end position="176"/>
    </location>
</feature>
<evidence type="ECO:0000256" key="8">
    <source>
        <dbReference type="ARBA" id="ARBA00023209"/>
    </source>
</evidence>
<dbReference type="PANTHER" id="PTHR46712">
    <property type="entry name" value="PHOSPHATIDYLGLYCEROPHOSPHATASE AND PROTEIN-TYROSINE PHOSPHATASE 1"/>
    <property type="match status" value="1"/>
</dbReference>
<evidence type="ECO:0000256" key="1">
    <source>
        <dbReference type="ARBA" id="ARBA00004370"/>
    </source>
</evidence>
<dbReference type="KEGG" id="lak:106169318"/>
<comment type="catalytic activity">
    <reaction evidence="15">
        <text>1,2-di-(9Z-octadecenoyl)-sn-glycero-3-phospho-(1'-sn-glycerol-3'-phosphate) + H2O = 1,2-di-(9Z-octadecenoyl)-sn-glycero-3-phospho-(1'-sn-glycerol) + phosphate</text>
        <dbReference type="Rhea" id="RHEA:42304"/>
        <dbReference type="ChEBI" id="CHEBI:15377"/>
        <dbReference type="ChEBI" id="CHEBI:43474"/>
        <dbReference type="ChEBI" id="CHEBI:75163"/>
        <dbReference type="ChEBI" id="CHEBI:78907"/>
    </reaction>
    <physiologicalReaction direction="left-to-right" evidence="15">
        <dbReference type="Rhea" id="RHEA:42305"/>
    </physiologicalReaction>
</comment>
<evidence type="ECO:0000256" key="16">
    <source>
        <dbReference type="ARBA" id="ARBA00052780"/>
    </source>
</evidence>
<dbReference type="RefSeq" id="XP_023932343.1">
    <property type="nucleotide sequence ID" value="XM_024076575.1"/>
</dbReference>
<dbReference type="GO" id="GO:0016020">
    <property type="term" value="C:membrane"/>
    <property type="evidence" value="ECO:0007669"/>
    <property type="project" value="UniProtKB-SubCell"/>
</dbReference>
<dbReference type="InterPro" id="IPR016130">
    <property type="entry name" value="Tyr_Pase_AS"/>
</dbReference>
<keyword evidence="6" id="KW-0443">Lipid metabolism</keyword>
<name>A0A1S3J1Q3_LINAN</name>
<evidence type="ECO:0000259" key="18">
    <source>
        <dbReference type="PROSITE" id="PS50054"/>
    </source>
</evidence>
<comment type="catalytic activity">
    <reaction evidence="16">
        <text>1,2-dioctanoyl-sn-glycero-3-phospho-(1D-myo-inositol-5-phosphate) + H2O = 1,2-dioctanoyl-sn-glycero-3-phospho-(1D-myo-inositol) + phosphate</text>
        <dbReference type="Rhea" id="RHEA:42308"/>
        <dbReference type="ChEBI" id="CHEBI:15377"/>
        <dbReference type="ChEBI" id="CHEBI:43474"/>
        <dbReference type="ChEBI" id="CHEBI:65221"/>
        <dbReference type="ChEBI" id="CHEBI:78911"/>
    </reaction>
    <physiologicalReaction direction="left-to-right" evidence="16">
        <dbReference type="Rhea" id="RHEA:42309"/>
    </physiologicalReaction>
</comment>
<dbReference type="InterPro" id="IPR042165">
    <property type="entry name" value="PTPMT1"/>
</dbReference>
<proteinExistence type="predicted"/>
<dbReference type="GO" id="GO:0005737">
    <property type="term" value="C:cytoplasm"/>
    <property type="evidence" value="ECO:0007669"/>
    <property type="project" value="UniProtKB-ARBA"/>
</dbReference>
<dbReference type="SMART" id="SM00195">
    <property type="entry name" value="DSPc"/>
    <property type="match status" value="1"/>
</dbReference>
<dbReference type="OrthoDB" id="273181at2759"/>
<dbReference type="PANTHER" id="PTHR46712:SF1">
    <property type="entry name" value="PHOSPHATIDYLGLYCEROPHOSPHATASE AND PROTEIN-TYROSINE PHOSPHATASE 1"/>
    <property type="match status" value="1"/>
</dbReference>
<keyword evidence="5" id="KW-0904">Protein phosphatase</keyword>
<dbReference type="PROSITE" id="PS00383">
    <property type="entry name" value="TYR_PHOSPHATASE_1"/>
    <property type="match status" value="1"/>
</dbReference>
<dbReference type="GO" id="GO:0004439">
    <property type="term" value="F:phosphatidylinositol-4,5-bisphosphate 5-phosphatase activity"/>
    <property type="evidence" value="ECO:0007669"/>
    <property type="project" value="TreeGrafter"/>
</dbReference>
<dbReference type="PROSITE" id="PS50056">
    <property type="entry name" value="TYR_PHOSPHATASE_2"/>
    <property type="match status" value="1"/>
</dbReference>
<evidence type="ECO:0000256" key="11">
    <source>
        <dbReference type="ARBA" id="ARBA00024224"/>
    </source>
</evidence>
<dbReference type="Proteomes" id="UP000085678">
    <property type="component" value="Unplaced"/>
</dbReference>
<comment type="subcellular location">
    <subcellularLocation>
        <location evidence="1">Membrane</location>
    </subcellularLocation>
</comment>
<dbReference type="STRING" id="7574.A0A1S3J1Q3"/>
<dbReference type="InterPro" id="IPR020422">
    <property type="entry name" value="TYR_PHOSPHATASE_DUAL_dom"/>
</dbReference>
<feature type="domain" description="Tyrosine specific protein phosphatases" evidence="19">
    <location>
        <begin position="99"/>
        <end position="165"/>
    </location>
</feature>
<dbReference type="Pfam" id="PF00782">
    <property type="entry name" value="DSPc"/>
    <property type="match status" value="1"/>
</dbReference>
<evidence type="ECO:0000256" key="10">
    <source>
        <dbReference type="ARBA" id="ARBA00024192"/>
    </source>
</evidence>
<dbReference type="GO" id="GO:0008654">
    <property type="term" value="P:phospholipid biosynthetic process"/>
    <property type="evidence" value="ECO:0007669"/>
    <property type="project" value="UniProtKB-KW"/>
</dbReference>
<dbReference type="SUPFAM" id="SSF52799">
    <property type="entry name" value="(Phosphotyrosine protein) phosphatases II"/>
    <property type="match status" value="1"/>
</dbReference>
<dbReference type="CDD" id="cd14524">
    <property type="entry name" value="PTPMT1"/>
    <property type="match status" value="1"/>
</dbReference>
<dbReference type="PROSITE" id="PS50054">
    <property type="entry name" value="TYR_PHOSPHATASE_DUAL"/>
    <property type="match status" value="1"/>
</dbReference>
<evidence type="ECO:0000313" key="20">
    <source>
        <dbReference type="Proteomes" id="UP000085678"/>
    </source>
</evidence>
<organism evidence="20 21">
    <name type="scientific">Lingula anatina</name>
    <name type="common">Brachiopod</name>
    <name type="synonym">Lingula unguis</name>
    <dbReference type="NCBI Taxonomy" id="7574"/>
    <lineage>
        <taxon>Eukaryota</taxon>
        <taxon>Metazoa</taxon>
        <taxon>Spiralia</taxon>
        <taxon>Lophotrochozoa</taxon>
        <taxon>Brachiopoda</taxon>
        <taxon>Linguliformea</taxon>
        <taxon>Lingulata</taxon>
        <taxon>Lingulida</taxon>
        <taxon>Linguloidea</taxon>
        <taxon>Lingulidae</taxon>
        <taxon>Lingula</taxon>
    </lineage>
</organism>
<evidence type="ECO:0000256" key="9">
    <source>
        <dbReference type="ARBA" id="ARBA00023264"/>
    </source>
</evidence>
<accession>A0A1S3J1Q3</accession>
<dbReference type="EC" id="3.1.3.27" evidence="11"/>
<dbReference type="GO" id="GO:0004721">
    <property type="term" value="F:phosphoprotein phosphatase activity"/>
    <property type="evidence" value="ECO:0007669"/>
    <property type="project" value="UniProtKB-KW"/>
</dbReference>
<dbReference type="InterPro" id="IPR029021">
    <property type="entry name" value="Prot-tyrosine_phosphatase-like"/>
</dbReference>
<dbReference type="InterPro" id="IPR000340">
    <property type="entry name" value="Dual-sp_phosphatase_cat-dom"/>
</dbReference>
<evidence type="ECO:0000313" key="22">
    <source>
        <dbReference type="RefSeq" id="XP_023932343.1"/>
    </source>
</evidence>
<dbReference type="InterPro" id="IPR000387">
    <property type="entry name" value="Tyr_Pase_dom"/>
</dbReference>
<keyword evidence="20" id="KW-1185">Reference proteome</keyword>
<comment type="pathway">
    <text evidence="2">Lipid metabolism.</text>
</comment>
<reference evidence="21 22" key="1">
    <citation type="submission" date="2025-04" db="UniProtKB">
        <authorList>
            <consortium name="RefSeq"/>
        </authorList>
    </citation>
    <scope>IDENTIFICATION</scope>
    <source>
        <tissue evidence="21 22">Gonads</tissue>
    </source>
</reference>
<dbReference type="RefSeq" id="XP_013404191.1">
    <property type="nucleotide sequence ID" value="XM_013548737.2"/>
</dbReference>
<dbReference type="AlphaFoldDB" id="A0A1S3J1Q3"/>
<keyword evidence="3" id="KW-0444">Lipid biosynthesis</keyword>
<dbReference type="GO" id="GO:0008962">
    <property type="term" value="F:phosphatidylglycerophosphatase activity"/>
    <property type="evidence" value="ECO:0007669"/>
    <property type="project" value="UniProtKB-EC"/>
</dbReference>
<evidence type="ECO:0000256" key="7">
    <source>
        <dbReference type="ARBA" id="ARBA00023136"/>
    </source>
</evidence>
<comment type="catalytic activity">
    <reaction evidence="14">
        <text>1,2-dibutyryl-sn-glycero-3-phospho-(1D-myo-inositol-5-phosphate) + H2O = 1,2-dibutyryl-sn-glycero-3-phospho-(1D-myo-inositol) + phosphate</text>
        <dbReference type="Rhea" id="RHEA:42584"/>
        <dbReference type="ChEBI" id="CHEBI:15377"/>
        <dbReference type="ChEBI" id="CHEBI:43474"/>
        <dbReference type="ChEBI" id="CHEBI:82605"/>
        <dbReference type="ChEBI" id="CHEBI:82606"/>
    </reaction>
    <physiologicalReaction direction="left-to-right" evidence="14">
        <dbReference type="Rhea" id="RHEA:42585"/>
    </physiologicalReaction>
</comment>
<evidence type="ECO:0000256" key="5">
    <source>
        <dbReference type="ARBA" id="ARBA00022912"/>
    </source>
</evidence>
<comment type="catalytic activity">
    <reaction evidence="12">
        <text>a 1,2-diacyl-sn-glycero-3-phospho-(1'-sn-glycero-3'-phosphate) + H2O = a 1,2-diacyl-sn-glycero-3-phospho-(1'-sn-glycerol) + phosphate</text>
        <dbReference type="Rhea" id="RHEA:33751"/>
        <dbReference type="ChEBI" id="CHEBI:15377"/>
        <dbReference type="ChEBI" id="CHEBI:43474"/>
        <dbReference type="ChEBI" id="CHEBI:60110"/>
        <dbReference type="ChEBI" id="CHEBI:64716"/>
        <dbReference type="EC" id="3.1.3.27"/>
    </reaction>
    <physiologicalReaction direction="left-to-right" evidence="12">
        <dbReference type="Rhea" id="RHEA:33752"/>
    </physiologicalReaction>
</comment>
<dbReference type="Gene3D" id="3.90.190.10">
    <property type="entry name" value="Protein tyrosine phosphatase superfamily"/>
    <property type="match status" value="1"/>
</dbReference>
<evidence type="ECO:0000256" key="12">
    <source>
        <dbReference type="ARBA" id="ARBA00050944"/>
    </source>
</evidence>
<keyword evidence="7" id="KW-0472">Membrane</keyword>
<keyword evidence="9" id="KW-1208">Phospholipid metabolism</keyword>
<evidence type="ECO:0000256" key="17">
    <source>
        <dbReference type="ARBA" id="ARBA00069309"/>
    </source>
</evidence>
<keyword evidence="8" id="KW-0594">Phospholipid biosynthesis</keyword>
<evidence type="ECO:0000256" key="4">
    <source>
        <dbReference type="ARBA" id="ARBA00022801"/>
    </source>
</evidence>
<evidence type="ECO:0000256" key="14">
    <source>
        <dbReference type="ARBA" id="ARBA00052505"/>
    </source>
</evidence>
<protein>
    <recommendedName>
        <fullName evidence="17">Phosphatidylglycerophosphatase and protein-tyrosine phosphatase 1</fullName>
        <ecNumber evidence="11">3.1.3.27</ecNumber>
    </recommendedName>
</protein>
<gene>
    <name evidence="21 22" type="primary">LOC106169318</name>
</gene>
<dbReference type="InterPro" id="IPR044596">
    <property type="entry name" value="PTPMT1-like"/>
</dbReference>
<evidence type="ECO:0000256" key="6">
    <source>
        <dbReference type="ARBA" id="ARBA00023098"/>
    </source>
</evidence>
<keyword evidence="4" id="KW-0378">Hydrolase</keyword>
<evidence type="ECO:0000259" key="19">
    <source>
        <dbReference type="PROSITE" id="PS50056"/>
    </source>
</evidence>
<dbReference type="GeneID" id="106169318"/>
<comment type="pathway">
    <text evidence="10">Phospholipid metabolism; phosphatidylglycerol biosynthesis; phosphatidylglycerol from CDP-diacylglycerol: step 2/2.</text>
</comment>
<evidence type="ECO:0000313" key="21">
    <source>
        <dbReference type="RefSeq" id="XP_013404191.1"/>
    </source>
</evidence>
<dbReference type="FunFam" id="3.90.190.10:FF:000060">
    <property type="entry name" value="Phosphatidylglycerophosphatase and protein-tyrosine phosphatase 1"/>
    <property type="match status" value="1"/>
</dbReference>
<sequence length="176" mass="20247">MSGALARAAFYPTLLYNVVMEKVTSRRWYDRIDSRVLLGALPFKRMSERLVEEEDVKRVITMNENYETRYLCKSSKGWQKLGVEQLRLSTTDLTPPSVQDLTKGVNFILDAPEGSVYVHCKAGRSRSATLVACYLMKVHNWSPEEAVSFIKDKRPHVMILPSHYEVLRTFQQTLSD</sequence>
<comment type="catalytic activity">
    <reaction evidence="13">
        <text>a 1-acyl-2-hexanoyl-sn-glycero-3-phospho-(1D-myo-inositol-5-phosphate) + H2O = a 1-acyl-2-hexanoyl-sn-glycero-3-phospho-(1D-myo-inositol) + phosphate</text>
        <dbReference type="Rhea" id="RHEA:42320"/>
        <dbReference type="ChEBI" id="CHEBI:15377"/>
        <dbReference type="ChEBI" id="CHEBI:43474"/>
        <dbReference type="ChEBI" id="CHEBI:78930"/>
        <dbReference type="ChEBI" id="CHEBI:78931"/>
    </reaction>
    <physiologicalReaction direction="left-to-right" evidence="13">
        <dbReference type="Rhea" id="RHEA:42321"/>
    </physiologicalReaction>
</comment>
<evidence type="ECO:0000256" key="13">
    <source>
        <dbReference type="ARBA" id="ARBA00051818"/>
    </source>
</evidence>
<evidence type="ECO:0000256" key="2">
    <source>
        <dbReference type="ARBA" id="ARBA00005189"/>
    </source>
</evidence>